<sequence length="712" mass="80557">MAFYWECASFPLAMAPWCSESRRQQKIFARVAVAEQRTPGFALRFDLELLEEAEMQGDPSVLMPCMHLMRLVNQRQMLRAFEFAFAGAGAEKRRPGGEEADDELLDLRLKKWLAGGGRVPAPPKEELVKWLLTWMVITPTTADSDSGKWPDWLVLMCGEKVAEYAIGDDNMDLAFDESGDASDPVYYEGNDNGDNDDRSGSVSGGETEDDDDLPPPYEIVEVSESKDSPDSEDENDFGNEEQANEQNTTRLLGATHSNRSLQTQDQNSMQQMKRRSSIRSSSSRSLASATSKVSLPEKKEFKLTTVRLNPRLNSLNVDKLEEPSNEWSDARRHLHKELGASRRDVQTAKQLQDKAEKLANLRHTQLVKESARKLRINEQKRRDAQAVRQTIADTLEYRDELNAMESRLKQAAIAAHRHQERLKRQARVVMGNIEKTPNGTIKLGSGPLSKKEMELILGSSRTGSAVYDLHGRRRSLEEADMVTKETALESAMRKVRRLVLSSKNGVEVFRRYDLDRGRTLSYSEFQRLLRENGTGNSPELTQEQSSVLFKRFDLDSSGEIHYEELLWGFFNREAFLKRWHERESANTTASSDGHVKESFTKYDPSGRGVLPLKDFQLVLDHLGVTLGDADATLLAVKFDAGKDGYVDYHKFLNFVNLSGTQDLSSIAKRDNSESTTPSDFHARTAPPGMERIWMELQELSTTQAKLHRLLQK</sequence>
<dbReference type="CDD" id="cd00051">
    <property type="entry name" value="EFh"/>
    <property type="match status" value="1"/>
</dbReference>
<evidence type="ECO:0000313" key="6">
    <source>
        <dbReference type="EMBL" id="KAF4127287.1"/>
    </source>
</evidence>
<keyword evidence="1" id="KW-0479">Metal-binding</keyword>
<feature type="compositionally biased region" description="Low complexity" evidence="4">
    <location>
        <begin position="278"/>
        <end position="294"/>
    </location>
</feature>
<dbReference type="InterPro" id="IPR051581">
    <property type="entry name" value="Ca-bind"/>
</dbReference>
<proteinExistence type="predicted"/>
<name>A0A8S9TKK0_PHYIN</name>
<evidence type="ECO:0000313" key="7">
    <source>
        <dbReference type="Proteomes" id="UP000704712"/>
    </source>
</evidence>
<dbReference type="Proteomes" id="UP000704712">
    <property type="component" value="Unassembled WGS sequence"/>
</dbReference>
<dbReference type="PROSITE" id="PS50222">
    <property type="entry name" value="EF_HAND_2"/>
    <property type="match status" value="2"/>
</dbReference>
<dbReference type="PANTHER" id="PTHR34524:SF6">
    <property type="entry name" value="CALCYPHOSINE LIKE"/>
    <property type="match status" value="1"/>
</dbReference>
<comment type="caution">
    <text evidence="6">The sequence shown here is derived from an EMBL/GenBank/DDBJ whole genome shotgun (WGS) entry which is preliminary data.</text>
</comment>
<evidence type="ECO:0000259" key="5">
    <source>
        <dbReference type="PROSITE" id="PS50222"/>
    </source>
</evidence>
<dbReference type="EMBL" id="JAACNO010003299">
    <property type="protein sequence ID" value="KAF4127287.1"/>
    <property type="molecule type" value="Genomic_DNA"/>
</dbReference>
<dbReference type="GO" id="GO:0005509">
    <property type="term" value="F:calcium ion binding"/>
    <property type="evidence" value="ECO:0007669"/>
    <property type="project" value="InterPro"/>
</dbReference>
<reference evidence="6" key="1">
    <citation type="submission" date="2020-03" db="EMBL/GenBank/DDBJ databases">
        <title>Hybrid Assembly of Korean Phytophthora infestans isolates.</title>
        <authorList>
            <person name="Prokchorchik M."/>
            <person name="Lee Y."/>
            <person name="Seo J."/>
            <person name="Cho J.-H."/>
            <person name="Park Y.-E."/>
            <person name="Jang D.-C."/>
            <person name="Im J.-S."/>
            <person name="Choi J.-G."/>
            <person name="Park H.-J."/>
            <person name="Lee G.-B."/>
            <person name="Lee Y.-G."/>
            <person name="Hong S.-Y."/>
            <person name="Cho K."/>
            <person name="Sohn K.H."/>
        </authorList>
    </citation>
    <scope>NUCLEOTIDE SEQUENCE</scope>
    <source>
        <strain evidence="6">KR_2_A2</strain>
    </source>
</reference>
<dbReference type="Gene3D" id="1.10.238.10">
    <property type="entry name" value="EF-hand"/>
    <property type="match status" value="1"/>
</dbReference>
<evidence type="ECO:0000256" key="1">
    <source>
        <dbReference type="ARBA" id="ARBA00022723"/>
    </source>
</evidence>
<feature type="region of interest" description="Disordered" evidence="4">
    <location>
        <begin position="175"/>
        <end position="294"/>
    </location>
</feature>
<evidence type="ECO:0000256" key="2">
    <source>
        <dbReference type="ARBA" id="ARBA00022737"/>
    </source>
</evidence>
<gene>
    <name evidence="6" type="ORF">GN958_ATG23541</name>
</gene>
<keyword evidence="2" id="KW-0677">Repeat</keyword>
<dbReference type="InterPro" id="IPR018247">
    <property type="entry name" value="EF_Hand_1_Ca_BS"/>
</dbReference>
<dbReference type="AlphaFoldDB" id="A0A8S9TKK0"/>
<dbReference type="SUPFAM" id="SSF47473">
    <property type="entry name" value="EF-hand"/>
    <property type="match status" value="1"/>
</dbReference>
<evidence type="ECO:0000256" key="3">
    <source>
        <dbReference type="ARBA" id="ARBA00022837"/>
    </source>
</evidence>
<keyword evidence="3" id="KW-0106">Calcium</keyword>
<feature type="compositionally biased region" description="Acidic residues" evidence="4">
    <location>
        <begin position="230"/>
        <end position="243"/>
    </location>
</feature>
<dbReference type="InterPro" id="IPR002048">
    <property type="entry name" value="EF_hand_dom"/>
</dbReference>
<feature type="compositionally biased region" description="Polar residues" evidence="4">
    <location>
        <begin position="244"/>
        <end position="271"/>
    </location>
</feature>
<evidence type="ECO:0000256" key="4">
    <source>
        <dbReference type="SAM" id="MobiDB-lite"/>
    </source>
</evidence>
<feature type="domain" description="EF-hand" evidence="5">
    <location>
        <begin position="540"/>
        <end position="575"/>
    </location>
</feature>
<protein>
    <submittedName>
        <fullName evidence="6">EF-hand domain pair</fullName>
    </submittedName>
</protein>
<feature type="domain" description="EF-hand" evidence="5">
    <location>
        <begin position="500"/>
        <end position="535"/>
    </location>
</feature>
<accession>A0A8S9TKK0</accession>
<organism evidence="6 7">
    <name type="scientific">Phytophthora infestans</name>
    <name type="common">Potato late blight agent</name>
    <name type="synonym">Botrytis infestans</name>
    <dbReference type="NCBI Taxonomy" id="4787"/>
    <lineage>
        <taxon>Eukaryota</taxon>
        <taxon>Sar</taxon>
        <taxon>Stramenopiles</taxon>
        <taxon>Oomycota</taxon>
        <taxon>Peronosporomycetes</taxon>
        <taxon>Peronosporales</taxon>
        <taxon>Peronosporaceae</taxon>
        <taxon>Phytophthora</taxon>
    </lineage>
</organism>
<dbReference type="InterPro" id="IPR011992">
    <property type="entry name" value="EF-hand-dom_pair"/>
</dbReference>
<dbReference type="Pfam" id="PF13499">
    <property type="entry name" value="EF-hand_7"/>
    <property type="match status" value="1"/>
</dbReference>
<dbReference type="PROSITE" id="PS00018">
    <property type="entry name" value="EF_HAND_1"/>
    <property type="match status" value="1"/>
</dbReference>
<dbReference type="PANTHER" id="PTHR34524">
    <property type="entry name" value="CALCYPHOSIN"/>
    <property type="match status" value="1"/>
</dbReference>